<dbReference type="EMBL" id="CP001685">
    <property type="protein sequence ID" value="ACV39893.1"/>
    <property type="molecule type" value="Genomic_DNA"/>
</dbReference>
<evidence type="ECO:0000313" key="1">
    <source>
        <dbReference type="EMBL" id="ACV39893.1"/>
    </source>
</evidence>
<evidence type="ECO:0000313" key="2">
    <source>
        <dbReference type="Proteomes" id="UP000001910"/>
    </source>
</evidence>
<dbReference type="RefSeq" id="WP_015770228.1">
    <property type="nucleotide sequence ID" value="NC_013192.1"/>
</dbReference>
<organism evidence="1 2">
    <name type="scientific">Leptotrichia buccalis (strain ATCC 14201 / DSM 1135 / JCM 12969 / NCTC 10249 / C-1013-b)</name>
    <dbReference type="NCBI Taxonomy" id="523794"/>
    <lineage>
        <taxon>Bacteria</taxon>
        <taxon>Fusobacteriati</taxon>
        <taxon>Fusobacteriota</taxon>
        <taxon>Fusobacteriia</taxon>
        <taxon>Fusobacteriales</taxon>
        <taxon>Leptotrichiaceae</taxon>
        <taxon>Leptotrichia</taxon>
    </lineage>
</organism>
<dbReference type="AlphaFoldDB" id="C7NCP7"/>
<keyword evidence="2" id="KW-1185">Reference proteome</keyword>
<dbReference type="KEGG" id="lba:Lebu_2032"/>
<protein>
    <submittedName>
        <fullName evidence="1">Uncharacterized protein</fullName>
    </submittedName>
</protein>
<dbReference type="HOGENOM" id="CLU_1872862_0_0_0"/>
<accession>C7NCP7</accession>
<dbReference type="Proteomes" id="UP000001910">
    <property type="component" value="Chromosome"/>
</dbReference>
<gene>
    <name evidence="1" type="ordered locus">Lebu_2032</name>
</gene>
<reference evidence="1 2" key="1">
    <citation type="journal article" date="2009" name="Stand. Genomic Sci.">
        <title>Complete genome sequence of Leptotrichia buccalis type strain (C-1013-b).</title>
        <authorList>
            <person name="Ivanova N."/>
            <person name="Gronow S."/>
            <person name="Lapidus A."/>
            <person name="Copeland A."/>
            <person name="Glavina Del Rio T."/>
            <person name="Nolan M."/>
            <person name="Lucas S."/>
            <person name="Chen F."/>
            <person name="Tice H."/>
            <person name="Cheng J.F."/>
            <person name="Saunders E."/>
            <person name="Bruce D."/>
            <person name="Goodwin L."/>
            <person name="Brettin T."/>
            <person name="Detter J.C."/>
            <person name="Han C."/>
            <person name="Pitluck S."/>
            <person name="Mikhailova N."/>
            <person name="Pati A."/>
            <person name="Mavrommatis K."/>
            <person name="Chen A."/>
            <person name="Palaniappan K."/>
            <person name="Land M."/>
            <person name="Hauser L."/>
            <person name="Chang Y.J."/>
            <person name="Jeffries C.D."/>
            <person name="Chain P."/>
            <person name="Rohde C."/>
            <person name="Goker M."/>
            <person name="Bristow J."/>
            <person name="Eisen J.A."/>
            <person name="Markowitz V."/>
            <person name="Hugenholtz P."/>
            <person name="Kyrpides N.C."/>
            <person name="Klenk H.P."/>
        </authorList>
    </citation>
    <scope>NUCLEOTIDE SEQUENCE [LARGE SCALE GENOMIC DNA]</scope>
    <source>
        <strain evidence="2">ATCC 14201 / DSM 1135 / JCM 12969 / NCTC 10249 / C-1013-b</strain>
    </source>
</reference>
<sequence>MERVFSNSIWKANLLGDEMFDKRELEEILLKKMESEEFKNDTEYQKIKKIIEKMNIEFKTDTGFYFLGIIRPEKINALFLENIKSAEFLTSFYEKVEDLPKAKKWARTTKELIEKSKNKKDYSEALDYVNEILEQR</sequence>
<proteinExistence type="predicted"/>
<name>C7NCP7_LEPBD</name>